<gene>
    <name evidence="1" type="ORF">ELQ92_13570</name>
</gene>
<reference evidence="1 2" key="1">
    <citation type="submission" date="2018-12" db="EMBL/GenBank/DDBJ databases">
        <authorList>
            <person name="Li F."/>
        </authorList>
    </citation>
    <scope>NUCLEOTIDE SEQUENCE [LARGE SCALE GENOMIC DNA]</scope>
    <source>
        <strain evidence="1 2">8H24J-4-2</strain>
    </source>
</reference>
<accession>A0A444Q5Z3</accession>
<keyword evidence="2" id="KW-1185">Reference proteome</keyword>
<sequence>MVATLHFSGPVFEWRGPAPIHFARIPEDGADLLGERVPVVSYGWGMVPVSVRIGDTEWRTSLWPKEGGYVLPVRDKVRRAERIALDGVVDVRMTVIGS</sequence>
<protein>
    <submittedName>
        <fullName evidence="1">DUF1905 domain-containing protein</fullName>
    </submittedName>
</protein>
<dbReference type="Proteomes" id="UP000288603">
    <property type="component" value="Unassembled WGS sequence"/>
</dbReference>
<name>A0A444Q5Z3_9MICO</name>
<organism evidence="1 2">
    <name type="scientific">Labedella populi</name>
    <dbReference type="NCBI Taxonomy" id="2498850"/>
    <lineage>
        <taxon>Bacteria</taxon>
        <taxon>Bacillati</taxon>
        <taxon>Actinomycetota</taxon>
        <taxon>Actinomycetes</taxon>
        <taxon>Micrococcales</taxon>
        <taxon>Microbacteriaceae</taxon>
        <taxon>Labedella</taxon>
    </lineage>
</organism>
<dbReference type="InterPro" id="IPR015018">
    <property type="entry name" value="DUF1905"/>
</dbReference>
<dbReference type="InterPro" id="IPR037079">
    <property type="entry name" value="AF2212/PG0164-like_sf"/>
</dbReference>
<dbReference type="AlphaFoldDB" id="A0A444Q5Z3"/>
<proteinExistence type="predicted"/>
<evidence type="ECO:0000313" key="1">
    <source>
        <dbReference type="EMBL" id="RWZ59281.1"/>
    </source>
</evidence>
<comment type="caution">
    <text evidence="1">The sequence shown here is derived from an EMBL/GenBank/DDBJ whole genome shotgun (WGS) entry which is preliminary data.</text>
</comment>
<dbReference type="EMBL" id="RZNC01000005">
    <property type="protein sequence ID" value="RWZ59281.1"/>
    <property type="molecule type" value="Genomic_DNA"/>
</dbReference>
<dbReference type="RefSeq" id="WP_128499853.1">
    <property type="nucleotide sequence ID" value="NZ_RZNC01000005.1"/>
</dbReference>
<dbReference type="Gene3D" id="2.40.30.100">
    <property type="entry name" value="AF2212/PG0164-like"/>
    <property type="match status" value="1"/>
</dbReference>
<dbReference type="SUPFAM" id="SSF141694">
    <property type="entry name" value="AF2212/PG0164-like"/>
    <property type="match status" value="1"/>
</dbReference>
<dbReference type="Pfam" id="PF08922">
    <property type="entry name" value="DUF1905"/>
    <property type="match status" value="1"/>
</dbReference>
<dbReference type="OrthoDB" id="9808666at2"/>
<evidence type="ECO:0000313" key="2">
    <source>
        <dbReference type="Proteomes" id="UP000288603"/>
    </source>
</evidence>